<name>A0A0F7ZEX3_9HYPO</name>
<feature type="coiled-coil region" evidence="1">
    <location>
        <begin position="296"/>
        <end position="351"/>
    </location>
</feature>
<keyword evidence="4" id="KW-1185">Reference proteome</keyword>
<sequence>MSAPRQKERYNRQQSGKSEAKDNIRLVRFRRNLESGVLADSQSWSNYIEYLGIVFECIVCIVRADTARYYLNVANLLLKSGLAMANTSLPTSLRAMRPLIHYCLTNNVQYVFTNFPHEDGHKAQQTCVMQWKKLCDGSGASHCDLDSPDQLHGSELYHVFKSLERACRSHNYESKANSEQDCGLPFDLAWLQKIHKALLFQKVRPIGNLLRALNRVYQDKNNTSEATNQQLGEDSLFSDDENLWQPPCVGIVGDEHEFLYIQKIVDGLDDRIANHSRILESNEGLRISHETLQADLGSTKAERDLLRNGKEKLENDLKLSYLRCQEEQRRIEELQIELTEARKVIEERTENFNNKSAATLASEKDCIIEEDNATNTEIEDQDRGLRVNIQNSHSQHEQDVNTEHLVLEINELTGQNEKLMSENIELNSQISNLNDQMAAAFQIGRDVREVCFRIIPPTQDEIELLSTYSLTEFIEHICRKILERFESIQKEHENAVTRSLGTIKQVTKERVDLALQGCSALEKASLMQILQMLQELNGYDDKQLNALEEIGSQLTYYEHERIRKLEMGYLARIHVLNLFLTTALHENPDPVWEPEQDEDVCNILVTGSLWCSAMVKCLAFILHPDKHANASSKTREKYGQILSRLQGQVTPETHNATYLELKKTFENAKKLVLQLRNITTDRNNLRLRSEVIADDLGSSQKACISTQTELAQLRGDYLSLLQKIHDTWSMLIGPCQNAHPKPLVESTPALELLNAIAKLDETARHIESLNHRSRSASSGPQRPPTHMNVKDDDSENDNSKKPQCSQVSAHQCPPIDEAIVEGLGSHRSAERSCTIPVDDEIERDQPIDTTKLANDNPCNERVCVKDDDEGVLSESFSAKAAESQNREMKTNHGDGSTRPLVSAEDNVTLTCSPEKWTIKGILTNGRGFSIVLQNRENITVRQLKEFLHNGTPEDVEMNTSALFKQFDEMQPQQIPVALRFKSVIHKFKYGRGWACIVEYRNSKMRTRTPASIVKNWSVHARACVNSAPEVVLG</sequence>
<evidence type="ECO:0000313" key="3">
    <source>
        <dbReference type="EMBL" id="KJZ68141.1"/>
    </source>
</evidence>
<evidence type="ECO:0000256" key="2">
    <source>
        <dbReference type="SAM" id="MobiDB-lite"/>
    </source>
</evidence>
<feature type="region of interest" description="Disordered" evidence="2">
    <location>
        <begin position="769"/>
        <end position="812"/>
    </location>
</feature>
<reference evidence="3 4" key="1">
    <citation type="journal article" date="2014" name="Genome Biol. Evol.">
        <title>Comparative genomics and transcriptomics analyses reveal divergent lifestyle features of nematode endoparasitic fungus Hirsutella minnesotensis.</title>
        <authorList>
            <person name="Lai Y."/>
            <person name="Liu K."/>
            <person name="Zhang X."/>
            <person name="Zhang X."/>
            <person name="Li K."/>
            <person name="Wang N."/>
            <person name="Shu C."/>
            <person name="Wu Y."/>
            <person name="Wang C."/>
            <person name="Bushley K.E."/>
            <person name="Xiang M."/>
            <person name="Liu X."/>
        </authorList>
    </citation>
    <scope>NUCLEOTIDE SEQUENCE [LARGE SCALE GENOMIC DNA]</scope>
    <source>
        <strain evidence="3 4">3608</strain>
    </source>
</reference>
<feature type="region of interest" description="Disordered" evidence="2">
    <location>
        <begin position="881"/>
        <end position="900"/>
    </location>
</feature>
<proteinExistence type="predicted"/>
<dbReference type="EMBL" id="KQ031004">
    <property type="protein sequence ID" value="KJZ68141.1"/>
    <property type="molecule type" value="Genomic_DNA"/>
</dbReference>
<organism evidence="3 4">
    <name type="scientific">Hirsutella minnesotensis 3608</name>
    <dbReference type="NCBI Taxonomy" id="1043627"/>
    <lineage>
        <taxon>Eukaryota</taxon>
        <taxon>Fungi</taxon>
        <taxon>Dikarya</taxon>
        <taxon>Ascomycota</taxon>
        <taxon>Pezizomycotina</taxon>
        <taxon>Sordariomycetes</taxon>
        <taxon>Hypocreomycetidae</taxon>
        <taxon>Hypocreales</taxon>
        <taxon>Ophiocordycipitaceae</taxon>
        <taxon>Hirsutella</taxon>
    </lineage>
</organism>
<protein>
    <submittedName>
        <fullName evidence="3">Uncharacterized protein</fullName>
    </submittedName>
</protein>
<gene>
    <name evidence="3" type="ORF">HIM_12469</name>
</gene>
<evidence type="ECO:0000313" key="4">
    <source>
        <dbReference type="Proteomes" id="UP000054481"/>
    </source>
</evidence>
<feature type="coiled-coil region" evidence="1">
    <location>
        <begin position="409"/>
        <end position="436"/>
    </location>
</feature>
<accession>A0A0F7ZEX3</accession>
<evidence type="ECO:0000256" key="1">
    <source>
        <dbReference type="SAM" id="Coils"/>
    </source>
</evidence>
<dbReference type="Proteomes" id="UP000054481">
    <property type="component" value="Unassembled WGS sequence"/>
</dbReference>
<keyword evidence="1" id="KW-0175">Coiled coil</keyword>
<dbReference type="AlphaFoldDB" id="A0A0F7ZEX3"/>